<feature type="compositionally biased region" description="Low complexity" evidence="1">
    <location>
        <begin position="19"/>
        <end position="30"/>
    </location>
</feature>
<evidence type="ECO:0000313" key="2">
    <source>
        <dbReference type="EMBL" id="PVD38348.1"/>
    </source>
</evidence>
<accession>A0A2T7PY65</accession>
<comment type="caution">
    <text evidence="2">The sequence shown here is derived from an EMBL/GenBank/DDBJ whole genome shotgun (WGS) entry which is preliminary data.</text>
</comment>
<organism evidence="2 3">
    <name type="scientific">Pomacea canaliculata</name>
    <name type="common">Golden apple snail</name>
    <dbReference type="NCBI Taxonomy" id="400727"/>
    <lineage>
        <taxon>Eukaryota</taxon>
        <taxon>Metazoa</taxon>
        <taxon>Spiralia</taxon>
        <taxon>Lophotrochozoa</taxon>
        <taxon>Mollusca</taxon>
        <taxon>Gastropoda</taxon>
        <taxon>Caenogastropoda</taxon>
        <taxon>Architaenioglossa</taxon>
        <taxon>Ampullarioidea</taxon>
        <taxon>Ampullariidae</taxon>
        <taxon>Pomacea</taxon>
    </lineage>
</organism>
<name>A0A2T7PY65_POMCA</name>
<reference evidence="2 3" key="1">
    <citation type="submission" date="2018-04" db="EMBL/GenBank/DDBJ databases">
        <title>The genome of golden apple snail Pomacea canaliculata provides insight into stress tolerance and invasive adaptation.</title>
        <authorList>
            <person name="Liu C."/>
            <person name="Liu B."/>
            <person name="Ren Y."/>
            <person name="Zhang Y."/>
            <person name="Wang H."/>
            <person name="Li S."/>
            <person name="Jiang F."/>
            <person name="Yin L."/>
            <person name="Zhang G."/>
            <person name="Qian W."/>
            <person name="Fan W."/>
        </authorList>
    </citation>
    <scope>NUCLEOTIDE SEQUENCE [LARGE SCALE GENOMIC DNA]</scope>
    <source>
        <strain evidence="2">SZHN2017</strain>
        <tissue evidence="2">Muscle</tissue>
    </source>
</reference>
<feature type="region of interest" description="Disordered" evidence="1">
    <location>
        <begin position="1"/>
        <end position="30"/>
    </location>
</feature>
<sequence length="79" mass="8663">MRNVSPLPPHRPEGLEHCTAPGATAGEGRTGETLVMITVQLGEMSRDTDGVSQREMDGQILGTSDVMVEVIWTLRDWKN</sequence>
<evidence type="ECO:0000256" key="1">
    <source>
        <dbReference type="SAM" id="MobiDB-lite"/>
    </source>
</evidence>
<protein>
    <submittedName>
        <fullName evidence="2">Uncharacterized protein</fullName>
    </submittedName>
</protein>
<keyword evidence="3" id="KW-1185">Reference proteome</keyword>
<dbReference type="AlphaFoldDB" id="A0A2T7PY65"/>
<gene>
    <name evidence="2" type="ORF">C0Q70_00962</name>
</gene>
<evidence type="ECO:0000313" key="3">
    <source>
        <dbReference type="Proteomes" id="UP000245119"/>
    </source>
</evidence>
<dbReference type="EMBL" id="PZQS01000001">
    <property type="protein sequence ID" value="PVD38348.1"/>
    <property type="molecule type" value="Genomic_DNA"/>
</dbReference>
<proteinExistence type="predicted"/>
<dbReference type="Proteomes" id="UP000245119">
    <property type="component" value="Linkage Group LG1"/>
</dbReference>